<evidence type="ECO:0000259" key="4">
    <source>
        <dbReference type="Pfam" id="PF00535"/>
    </source>
</evidence>
<evidence type="ECO:0000256" key="3">
    <source>
        <dbReference type="ARBA" id="ARBA00022679"/>
    </source>
</evidence>
<evidence type="ECO:0000256" key="2">
    <source>
        <dbReference type="ARBA" id="ARBA00022676"/>
    </source>
</evidence>
<evidence type="ECO:0000313" key="5">
    <source>
        <dbReference type="EMBL" id="SHG30604.1"/>
    </source>
</evidence>
<keyword evidence="6" id="KW-1185">Reference proteome</keyword>
<evidence type="ECO:0000313" key="6">
    <source>
        <dbReference type="Proteomes" id="UP000184516"/>
    </source>
</evidence>
<dbReference type="InterPro" id="IPR029044">
    <property type="entry name" value="Nucleotide-diphossugar_trans"/>
</dbReference>
<dbReference type="EMBL" id="FQWB01000003">
    <property type="protein sequence ID" value="SHG30604.1"/>
    <property type="molecule type" value="Genomic_DNA"/>
</dbReference>
<organism evidence="5 6">
    <name type="scientific">Flavobacterium fluvii</name>
    <dbReference type="NCBI Taxonomy" id="468056"/>
    <lineage>
        <taxon>Bacteria</taxon>
        <taxon>Pseudomonadati</taxon>
        <taxon>Bacteroidota</taxon>
        <taxon>Flavobacteriia</taxon>
        <taxon>Flavobacteriales</taxon>
        <taxon>Flavobacteriaceae</taxon>
        <taxon>Flavobacterium</taxon>
    </lineage>
</organism>
<feature type="domain" description="Glycosyltransferase 2-like" evidence="4">
    <location>
        <begin position="3"/>
        <end position="122"/>
    </location>
</feature>
<dbReference type="SUPFAM" id="SSF53448">
    <property type="entry name" value="Nucleotide-diphospho-sugar transferases"/>
    <property type="match status" value="1"/>
</dbReference>
<dbReference type="STRING" id="468056.SAMN05443549_103199"/>
<dbReference type="CDD" id="cd00761">
    <property type="entry name" value="Glyco_tranf_GTA_type"/>
    <property type="match status" value="1"/>
</dbReference>
<dbReference type="Gene3D" id="3.90.550.10">
    <property type="entry name" value="Spore Coat Polysaccharide Biosynthesis Protein SpsA, Chain A"/>
    <property type="match status" value="1"/>
</dbReference>
<dbReference type="GO" id="GO:0016757">
    <property type="term" value="F:glycosyltransferase activity"/>
    <property type="evidence" value="ECO:0007669"/>
    <property type="project" value="UniProtKB-KW"/>
</dbReference>
<keyword evidence="3 5" id="KW-0808">Transferase</keyword>
<sequence length="268" mass="30473">MISVLIRNKNEALSLEKAIKSILVQHFTVPFEIVVVDDASSDNSIEIANQYGCKVVSLDKAFTYGYAINFGVKHCKYDIVLLLSSHNILLSNDFPEKLIKYFIDPKVAGVRCTPIANSRQVEQSLDGFLTIDKDNYSHSNDWQNLLIANCSAIRKNVALEIGFNETIRSNEEKLWCLDIMEKGYSIISNTPCYFLYNKKNNSKAIIRDSISKYQIDGIKPKSLPAFLFILLKSIPWAIKIAVLAWFNTIIGQLNTTLIPYKYRKGIYK</sequence>
<comment type="similarity">
    <text evidence="1">Belongs to the glycosyltransferase 2 family.</text>
</comment>
<dbReference type="AlphaFoldDB" id="A0A1M5IQJ8"/>
<gene>
    <name evidence="5" type="ORF">SAMN05443549_103199</name>
</gene>
<name>A0A1M5IQJ8_9FLAO</name>
<dbReference type="InterPro" id="IPR001173">
    <property type="entry name" value="Glyco_trans_2-like"/>
</dbReference>
<evidence type="ECO:0000256" key="1">
    <source>
        <dbReference type="ARBA" id="ARBA00006739"/>
    </source>
</evidence>
<keyword evidence="2" id="KW-0328">Glycosyltransferase</keyword>
<dbReference type="OrthoDB" id="9771846at2"/>
<dbReference type="PANTHER" id="PTHR43630:SF1">
    <property type="entry name" value="POLY-BETA-1,6-N-ACETYL-D-GLUCOSAMINE SYNTHASE"/>
    <property type="match status" value="1"/>
</dbReference>
<accession>A0A1M5IQJ8</accession>
<dbReference type="Proteomes" id="UP000184516">
    <property type="component" value="Unassembled WGS sequence"/>
</dbReference>
<dbReference type="RefSeq" id="WP_073369866.1">
    <property type="nucleotide sequence ID" value="NZ_FQWB01000003.1"/>
</dbReference>
<dbReference type="PANTHER" id="PTHR43630">
    <property type="entry name" value="POLY-BETA-1,6-N-ACETYL-D-GLUCOSAMINE SYNTHASE"/>
    <property type="match status" value="1"/>
</dbReference>
<reference evidence="6" key="1">
    <citation type="submission" date="2016-11" db="EMBL/GenBank/DDBJ databases">
        <authorList>
            <person name="Varghese N."/>
            <person name="Submissions S."/>
        </authorList>
    </citation>
    <scope>NUCLEOTIDE SEQUENCE [LARGE SCALE GENOMIC DNA]</scope>
    <source>
        <strain evidence="6">DSM 19978</strain>
    </source>
</reference>
<dbReference type="Pfam" id="PF00535">
    <property type="entry name" value="Glycos_transf_2"/>
    <property type="match status" value="1"/>
</dbReference>
<protein>
    <submittedName>
        <fullName evidence="5">Glycosyl transferase family 2</fullName>
    </submittedName>
</protein>
<proteinExistence type="inferred from homology"/>